<feature type="chain" id="PRO_5003024864" evidence="1">
    <location>
        <begin position="22"/>
        <end position="140"/>
    </location>
</feature>
<evidence type="ECO:0000313" key="2">
    <source>
        <dbReference type="EMBL" id="EFA45390.1"/>
    </source>
</evidence>
<name>D1PT88_9BACT</name>
<protein>
    <submittedName>
        <fullName evidence="2">Uncharacterized protein</fullName>
    </submittedName>
</protein>
<evidence type="ECO:0000313" key="3">
    <source>
        <dbReference type="Proteomes" id="UP000003160"/>
    </source>
</evidence>
<dbReference type="Proteomes" id="UP000003160">
    <property type="component" value="Unassembled WGS sequence"/>
</dbReference>
<organism evidence="2 3">
    <name type="scientific">Hallella bergensis DSM 17361</name>
    <dbReference type="NCBI Taxonomy" id="585502"/>
    <lineage>
        <taxon>Bacteria</taxon>
        <taxon>Pseudomonadati</taxon>
        <taxon>Bacteroidota</taxon>
        <taxon>Bacteroidia</taxon>
        <taxon>Bacteroidales</taxon>
        <taxon>Prevotellaceae</taxon>
        <taxon>Hallella</taxon>
    </lineage>
</organism>
<keyword evidence="3" id="KW-1185">Reference proteome</keyword>
<dbReference type="HOGENOM" id="CLU_1833384_0_0_10"/>
<dbReference type="RefSeq" id="WP_007175377.1">
    <property type="nucleotide sequence ID" value="NZ_GG704784.1"/>
</dbReference>
<reference evidence="2 3" key="1">
    <citation type="submission" date="2009-10" db="EMBL/GenBank/DDBJ databases">
        <authorList>
            <person name="Qin X."/>
            <person name="Bachman B."/>
            <person name="Battles P."/>
            <person name="Bell A."/>
            <person name="Bess C."/>
            <person name="Bickham C."/>
            <person name="Chaboub L."/>
            <person name="Chen D."/>
            <person name="Coyle M."/>
            <person name="Deiros D.R."/>
            <person name="Dinh H."/>
            <person name="Forbes L."/>
            <person name="Fowler G."/>
            <person name="Francisco L."/>
            <person name="Fu Q."/>
            <person name="Gubbala S."/>
            <person name="Hale W."/>
            <person name="Han Y."/>
            <person name="Hemphill L."/>
            <person name="Highlander S.K."/>
            <person name="Hirani K."/>
            <person name="Hogues M."/>
            <person name="Jackson L."/>
            <person name="Jakkamsetti A."/>
            <person name="Javaid M."/>
            <person name="Jiang H."/>
            <person name="Korchina V."/>
            <person name="Kovar C."/>
            <person name="Lara F."/>
            <person name="Lee S."/>
            <person name="Mata R."/>
            <person name="Mathew T."/>
            <person name="Moen C."/>
            <person name="Morales K."/>
            <person name="Munidasa M."/>
            <person name="Nazareth L."/>
            <person name="Ngo R."/>
            <person name="Nguyen L."/>
            <person name="Okwuonu G."/>
            <person name="Ongeri F."/>
            <person name="Patil S."/>
            <person name="Petrosino J."/>
            <person name="Pham C."/>
            <person name="Pham P."/>
            <person name="Pu L.-L."/>
            <person name="Puazo M."/>
            <person name="Raj R."/>
            <person name="Reid J."/>
            <person name="Rouhana J."/>
            <person name="Saada N."/>
            <person name="Shang Y."/>
            <person name="Simmons D."/>
            <person name="Thornton R."/>
            <person name="Warren J."/>
            <person name="Weissenberger G."/>
            <person name="Zhang J."/>
            <person name="Zhang L."/>
            <person name="Zhou C."/>
            <person name="Zhu D."/>
            <person name="Muzny D."/>
            <person name="Worley K."/>
            <person name="Gibbs R."/>
        </authorList>
    </citation>
    <scope>NUCLEOTIDE SEQUENCE [LARGE SCALE GENOMIC DNA]</scope>
    <source>
        <strain evidence="2 3">DSM 17361</strain>
    </source>
</reference>
<feature type="signal peptide" evidence="1">
    <location>
        <begin position="1"/>
        <end position="21"/>
    </location>
</feature>
<dbReference type="OrthoDB" id="1440774at2"/>
<comment type="caution">
    <text evidence="2">The sequence shown here is derived from an EMBL/GenBank/DDBJ whole genome shotgun (WGS) entry which is preliminary data.</text>
</comment>
<sequence length="140" mass="16313">MKRLVLIAIAWLMCMSTYAQAYEVDFSVDKEKTTVTYKLKNNTKFMLALLKGHFTDLKSYCTVYYISSSGLIDCFDIDVIPDKNAVMPIKPGATYLYEIDLKPYKKENHIIKLEGVFTFVYQKPTKELVPERIERTIEFE</sequence>
<evidence type="ECO:0000256" key="1">
    <source>
        <dbReference type="SAM" id="SignalP"/>
    </source>
</evidence>
<proteinExistence type="predicted"/>
<keyword evidence="1" id="KW-0732">Signal</keyword>
<accession>D1PT88</accession>
<dbReference type="EMBL" id="ACKS01000011">
    <property type="protein sequence ID" value="EFA45390.1"/>
    <property type="molecule type" value="Genomic_DNA"/>
</dbReference>
<gene>
    <name evidence="2" type="ORF">HMPREF0645_0173</name>
</gene>
<dbReference type="AlphaFoldDB" id="D1PT88"/>